<keyword evidence="3" id="KW-0255">Endonuclease</keyword>
<organism evidence="3 4">
    <name type="scientific">[Mycoplasma] gypis</name>
    <dbReference type="NCBI Taxonomy" id="92404"/>
    <lineage>
        <taxon>Bacteria</taxon>
        <taxon>Bacillati</taxon>
        <taxon>Mycoplasmatota</taxon>
        <taxon>Mycoplasmoidales</taxon>
        <taxon>Metamycoplasmataceae</taxon>
        <taxon>Metamycoplasma</taxon>
    </lineage>
</organism>
<keyword evidence="3" id="KW-0378">Hydrolase</keyword>
<gene>
    <name evidence="3" type="ORF">WG616_01005</name>
</gene>
<dbReference type="GO" id="GO:0004519">
    <property type="term" value="F:endonuclease activity"/>
    <property type="evidence" value="ECO:0007669"/>
    <property type="project" value="UniProtKB-KW"/>
</dbReference>
<name>A0ABZ2RSH2_9BACT</name>
<dbReference type="Pfam" id="PF03354">
    <property type="entry name" value="TerL_ATPase"/>
    <property type="match status" value="1"/>
</dbReference>
<dbReference type="PANTHER" id="PTHR41287">
    <property type="match status" value="1"/>
</dbReference>
<reference evidence="3" key="1">
    <citation type="submission" date="2024-03" db="EMBL/GenBank/DDBJ databases">
        <title>Complete genome sequence of Mycoplasma gypis type strain B1/T1.</title>
        <authorList>
            <person name="Spergser J."/>
        </authorList>
    </citation>
    <scope>NUCLEOTIDE SEQUENCE [LARGE SCALE GENOMIC DNA]</scope>
    <source>
        <strain evidence="3">B1/T1</strain>
    </source>
</reference>
<evidence type="ECO:0000259" key="2">
    <source>
        <dbReference type="Pfam" id="PF20441"/>
    </source>
</evidence>
<dbReference type="InterPro" id="IPR046461">
    <property type="entry name" value="TerL_ATPase"/>
</dbReference>
<accession>A0ABZ2RSH2</accession>
<feature type="domain" description="Terminase large subunit-like endonuclease" evidence="2">
    <location>
        <begin position="289"/>
        <end position="578"/>
    </location>
</feature>
<evidence type="ECO:0000313" key="4">
    <source>
        <dbReference type="Proteomes" id="UP001460679"/>
    </source>
</evidence>
<dbReference type="Proteomes" id="UP001460679">
    <property type="component" value="Chromosome"/>
</dbReference>
<dbReference type="EMBL" id="CP148066">
    <property type="protein sequence ID" value="WXL28595.1"/>
    <property type="molecule type" value="Genomic_DNA"/>
</dbReference>
<dbReference type="PANTHER" id="PTHR41287:SF1">
    <property type="entry name" value="PROTEIN YMFN"/>
    <property type="match status" value="1"/>
</dbReference>
<evidence type="ECO:0000313" key="3">
    <source>
        <dbReference type="EMBL" id="WXL28595.1"/>
    </source>
</evidence>
<dbReference type="InterPro" id="IPR046462">
    <property type="entry name" value="TerL_nuclease"/>
</dbReference>
<evidence type="ECO:0000259" key="1">
    <source>
        <dbReference type="Pfam" id="PF03354"/>
    </source>
</evidence>
<dbReference type="InterPro" id="IPR005021">
    <property type="entry name" value="Terminase_largesu-like"/>
</dbReference>
<keyword evidence="4" id="KW-1185">Reference proteome</keyword>
<dbReference type="RefSeq" id="WP_205498915.1">
    <property type="nucleotide sequence ID" value="NZ_CP148066.1"/>
</dbReference>
<keyword evidence="3" id="KW-0540">Nuclease</keyword>
<dbReference type="Gene3D" id="3.40.50.300">
    <property type="entry name" value="P-loop containing nucleotide triphosphate hydrolases"/>
    <property type="match status" value="1"/>
</dbReference>
<protein>
    <submittedName>
        <fullName evidence="3">Terminase TerL endonuclease subunit</fullName>
    </submittedName>
</protein>
<proteinExistence type="predicted"/>
<feature type="domain" description="Terminase large subunit-like ATPase" evidence="1">
    <location>
        <begin position="98"/>
        <end position="274"/>
    </location>
</feature>
<dbReference type="Pfam" id="PF20441">
    <property type="entry name" value="TerL_nuclease"/>
    <property type="match status" value="1"/>
</dbReference>
<sequence>MTTNYNHPELKKAKQWANNNYDATNDEPTQYALKVINNEIVTSEMIFLQCLRHILFLYKFHNEPEFPFAYTLQNYEKIKNFTKKIIIPQTNKPFIFAEFRKFMTGFVFGWVFKNNPEQYITNEVFDVEARKQWKSSYWAMIALATTRGILHDGNSEVYFCGATRESSRIPYDIALNYIFKSPKIKKKFLKYNTIRILSTKRGQIKAIPFDTAALEGKNPSLVVLTEYHLHKDDTMQKSAKYAKNNSRKNLLIIYDTTKGTNIDSVCYRREKDYKEFLRRQILNPEKVDENYNIFLFAAELDEEDIKDWQNPKNWIKANPGLGVTVSLEDLQKEYAQITTVSAANEFKVKRLGIWVNNESAFFTINDILQSQQKNADFVKKLALEDFRDFNCLMGVDLSSTNDTTAVVLNWEIPQPDGEPLWVFKGHGFIPQKSVATKEVKDGAFYRDWAKNKFLTITEGDVINYGDVINKIIEYKQKYQPSQLLYDPWQFYMIKRHLLDNNIFYEDQTKQVKQGVYLSPFFRQFEIKLKKQKIYIMDDNKLMFSHILNVATKETNQGNIFIKKIAQNKRIDQFIAMLVSASARDVQASQTVKDNYYKIIE</sequence>
<dbReference type="InterPro" id="IPR027417">
    <property type="entry name" value="P-loop_NTPase"/>
</dbReference>